<dbReference type="InterPro" id="IPR032466">
    <property type="entry name" value="Metal_Hydrolase"/>
</dbReference>
<dbReference type="SUPFAM" id="SSF51556">
    <property type="entry name" value="Metallo-dependent hydrolases"/>
    <property type="match status" value="1"/>
</dbReference>
<evidence type="ECO:0000259" key="1">
    <source>
        <dbReference type="Pfam" id="PF01979"/>
    </source>
</evidence>
<dbReference type="InterPro" id="IPR011059">
    <property type="entry name" value="Metal-dep_hydrolase_composite"/>
</dbReference>
<sequence length="379" mass="41592">MSILFDNIRLYMAGAFFPGQKVLVEKGKIAAVGSKILKTVDETIDGKGKYLMPALIDAHTHLGLFERGNLTPGSDMAEVFQPITPHLRPLDGIKMRDQALEDARRAGVAVCMVCPGPTNPIAGQCSILKTNGNSADVGLIVEQAGIKICFGEEPKNTYHKQKKAPSTRMGVAALIRETLMRAQDYAEQKASKKGIRDRNIQFEALLPMLEGRVPMRANAHRVEDIMTAIRIAEEFKLKLIIEHGTEAHLLAPMLAEKKIPVVLGPALVPHLRFELRDKTFESAVILMNAGVEVALTCDFPGLPIEALRIVAAMAVQFGLDEKRAINAITENPARILGIQTRCGQIKKGYDADLALFSGHPLDIRSKLEMIVVDGELFRF</sequence>
<feature type="domain" description="Amidohydrolase-related" evidence="1">
    <location>
        <begin position="50"/>
        <end position="367"/>
    </location>
</feature>
<dbReference type="PANTHER" id="PTHR43135:SF3">
    <property type="entry name" value="ALPHA-D-RIBOSE 1-METHYLPHOSPHONATE 5-TRIPHOSPHATE DIPHOSPHATASE"/>
    <property type="match status" value="1"/>
</dbReference>
<dbReference type="InterPro" id="IPR051781">
    <property type="entry name" value="Metallo-dep_Hydrolase"/>
</dbReference>
<dbReference type="Pfam" id="PF01979">
    <property type="entry name" value="Amidohydro_1"/>
    <property type="match status" value="1"/>
</dbReference>
<dbReference type="PANTHER" id="PTHR43135">
    <property type="entry name" value="ALPHA-D-RIBOSE 1-METHYLPHOSPHONATE 5-TRIPHOSPHATE DIPHOSPHATASE"/>
    <property type="match status" value="1"/>
</dbReference>
<dbReference type="Proteomes" id="UP000252355">
    <property type="component" value="Unassembled WGS sequence"/>
</dbReference>
<proteinExistence type="predicted"/>
<evidence type="ECO:0000313" key="3">
    <source>
        <dbReference type="Proteomes" id="UP000252355"/>
    </source>
</evidence>
<dbReference type="SUPFAM" id="SSF51338">
    <property type="entry name" value="Composite domain of metallo-dependent hydrolases"/>
    <property type="match status" value="1"/>
</dbReference>
<dbReference type="GO" id="GO:0016810">
    <property type="term" value="F:hydrolase activity, acting on carbon-nitrogen (but not peptide) bonds"/>
    <property type="evidence" value="ECO:0007669"/>
    <property type="project" value="InterPro"/>
</dbReference>
<organism evidence="2 3">
    <name type="scientific">Candidatus Ozemobacter sibiricus</name>
    <dbReference type="NCBI Taxonomy" id="2268124"/>
    <lineage>
        <taxon>Bacteria</taxon>
        <taxon>Candidatus Ozemobacteria</taxon>
        <taxon>Candidatus Ozemobacterales</taxon>
        <taxon>Candidatus Ozemobacteraceae</taxon>
        <taxon>Candidatus Ozemobacter</taxon>
    </lineage>
</organism>
<evidence type="ECO:0000313" key="2">
    <source>
        <dbReference type="EMBL" id="RCK78620.1"/>
    </source>
</evidence>
<accession>A0A367ZKP7</accession>
<reference evidence="2 3" key="1">
    <citation type="submission" date="2018-05" db="EMBL/GenBank/DDBJ databases">
        <title>A metagenomic window into the 2 km-deep terrestrial subsurface aquifer revealed taxonomically and functionally diverse microbial community comprising novel uncultured bacterial lineages.</title>
        <authorList>
            <person name="Kadnikov V.V."/>
            <person name="Mardanov A.V."/>
            <person name="Beletsky A.V."/>
            <person name="Banks D."/>
            <person name="Pimenov N.V."/>
            <person name="Frank Y.A."/>
            <person name="Karnachuk O.V."/>
            <person name="Ravin N.V."/>
        </authorList>
    </citation>
    <scope>NUCLEOTIDE SEQUENCE [LARGE SCALE GENOMIC DNA]</scope>
    <source>
        <strain evidence="2">BY5</strain>
    </source>
</reference>
<dbReference type="AlphaFoldDB" id="A0A367ZKP7"/>
<dbReference type="Gene3D" id="3.20.20.140">
    <property type="entry name" value="Metal-dependent hydrolases"/>
    <property type="match status" value="1"/>
</dbReference>
<gene>
    <name evidence="2" type="ORF">OZSIB_1342</name>
</gene>
<protein>
    <submittedName>
        <fullName evidence="2">Amidohydrolase</fullName>
    </submittedName>
</protein>
<keyword evidence="2" id="KW-0378">Hydrolase</keyword>
<comment type="caution">
    <text evidence="2">The sequence shown here is derived from an EMBL/GenBank/DDBJ whole genome shotgun (WGS) entry which is preliminary data.</text>
</comment>
<name>A0A367ZKP7_9BACT</name>
<dbReference type="InterPro" id="IPR006680">
    <property type="entry name" value="Amidohydro-rel"/>
</dbReference>
<dbReference type="EMBL" id="QOQW01000021">
    <property type="protein sequence ID" value="RCK78620.1"/>
    <property type="molecule type" value="Genomic_DNA"/>
</dbReference>